<dbReference type="EMBL" id="MLYV02000837">
    <property type="protein sequence ID" value="PSR76732.1"/>
    <property type="molecule type" value="Genomic_DNA"/>
</dbReference>
<keyword evidence="3" id="KW-1185">Reference proteome</keyword>
<evidence type="ECO:0000256" key="1">
    <source>
        <dbReference type="SAM" id="MobiDB-lite"/>
    </source>
</evidence>
<feature type="region of interest" description="Disordered" evidence="1">
    <location>
        <begin position="282"/>
        <end position="320"/>
    </location>
</feature>
<feature type="compositionally biased region" description="Basic and acidic residues" evidence="1">
    <location>
        <begin position="283"/>
        <end position="293"/>
    </location>
</feature>
<dbReference type="InterPro" id="IPR029064">
    <property type="entry name" value="Ribosomal_eL30-like_sf"/>
</dbReference>
<dbReference type="Pfam" id="PF08228">
    <property type="entry name" value="RNase_P_pop3"/>
    <property type="match status" value="1"/>
</dbReference>
<evidence type="ECO:0000313" key="2">
    <source>
        <dbReference type="EMBL" id="PSR76732.1"/>
    </source>
</evidence>
<dbReference type="GO" id="GO:0034965">
    <property type="term" value="P:intronic box C/D snoRNA processing"/>
    <property type="evidence" value="ECO:0007669"/>
    <property type="project" value="TreeGrafter"/>
</dbReference>
<dbReference type="GO" id="GO:0000171">
    <property type="term" value="F:ribonuclease MRP activity"/>
    <property type="evidence" value="ECO:0007669"/>
    <property type="project" value="TreeGrafter"/>
</dbReference>
<evidence type="ECO:0000313" key="3">
    <source>
        <dbReference type="Proteomes" id="UP000186601"/>
    </source>
</evidence>
<accession>A0A2R6NU87</accession>
<feature type="region of interest" description="Disordered" evidence="1">
    <location>
        <begin position="76"/>
        <end position="100"/>
    </location>
</feature>
<dbReference type="GO" id="GO:0004526">
    <property type="term" value="F:ribonuclease P activity"/>
    <property type="evidence" value="ECO:0007669"/>
    <property type="project" value="TreeGrafter"/>
</dbReference>
<name>A0A2R6NU87_9APHY</name>
<dbReference type="GO" id="GO:0005655">
    <property type="term" value="C:nucleolar ribonuclease P complex"/>
    <property type="evidence" value="ECO:0007669"/>
    <property type="project" value="TreeGrafter"/>
</dbReference>
<dbReference type="PANTHER" id="PTHR28272:SF1">
    <property type="entry name" value="RIBONUCLEASES P_MRP PROTEIN SUBUNIT POP3"/>
    <property type="match status" value="1"/>
</dbReference>
<dbReference type="GO" id="GO:0005829">
    <property type="term" value="C:cytosol"/>
    <property type="evidence" value="ECO:0007669"/>
    <property type="project" value="TreeGrafter"/>
</dbReference>
<sequence>MAERIAQTHRNKSNRAKLQDSIDRKTVYRSVLDTPFRIPWPSVPMNVQNAFLARVLSQLDGVFDYQMYRQRKRRREKSLVFRARKKQKPSSDSPVNINPSEVVNCEENSEQPQDDALDPPPLLHHLTIGINEVTKSLEDLVKLSRHTVSSSQTSDTQVNIEASSHIVLVCQADIDPPILAGHLPHLIASCNTVHRHPGSATSQKTVWLVPLPKGAEASLAEALGLRRVAVMAIKSSAPDFSAFQSLLESVPVLRASWLTKPDFAEQPMLLPTHIKQLCTTAPKDMKAEKERRAQGRAASKQRRKERHVNGKIPKRLSVTT</sequence>
<dbReference type="GO" id="GO:0006364">
    <property type="term" value="P:rRNA processing"/>
    <property type="evidence" value="ECO:0007669"/>
    <property type="project" value="InterPro"/>
</dbReference>
<dbReference type="AlphaFoldDB" id="A0A2R6NU87"/>
<dbReference type="GO" id="GO:0000172">
    <property type="term" value="C:ribonuclease MRP complex"/>
    <property type="evidence" value="ECO:0007669"/>
    <property type="project" value="TreeGrafter"/>
</dbReference>
<dbReference type="Gene3D" id="3.30.1330.30">
    <property type="match status" value="1"/>
</dbReference>
<dbReference type="Proteomes" id="UP000186601">
    <property type="component" value="Unassembled WGS sequence"/>
</dbReference>
<feature type="region of interest" description="Disordered" evidence="1">
    <location>
        <begin position="1"/>
        <end position="20"/>
    </location>
</feature>
<dbReference type="STRING" id="98765.A0A2R6NU87"/>
<proteinExistence type="predicted"/>
<organism evidence="2 3">
    <name type="scientific">Hermanssonia centrifuga</name>
    <dbReference type="NCBI Taxonomy" id="98765"/>
    <lineage>
        <taxon>Eukaryota</taxon>
        <taxon>Fungi</taxon>
        <taxon>Dikarya</taxon>
        <taxon>Basidiomycota</taxon>
        <taxon>Agaricomycotina</taxon>
        <taxon>Agaricomycetes</taxon>
        <taxon>Polyporales</taxon>
        <taxon>Meruliaceae</taxon>
        <taxon>Hermanssonia</taxon>
    </lineage>
</organism>
<reference evidence="2 3" key="1">
    <citation type="submission" date="2018-02" db="EMBL/GenBank/DDBJ databases">
        <title>Genome sequence of the basidiomycete white-rot fungus Phlebia centrifuga.</title>
        <authorList>
            <person name="Granchi Z."/>
            <person name="Peng M."/>
            <person name="de Vries R.P."/>
            <person name="Hilden K."/>
            <person name="Makela M.R."/>
            <person name="Grigoriev I."/>
            <person name="Riley R."/>
        </authorList>
    </citation>
    <scope>NUCLEOTIDE SEQUENCE [LARGE SCALE GENOMIC DNA]</scope>
    <source>
        <strain evidence="2 3">FBCC195</strain>
    </source>
</reference>
<comment type="caution">
    <text evidence="2">The sequence shown here is derived from an EMBL/GenBank/DDBJ whole genome shotgun (WGS) entry which is preliminary data.</text>
</comment>
<gene>
    <name evidence="2" type="ORF">PHLCEN_2v8329</name>
</gene>
<dbReference type="OrthoDB" id="20109at2759"/>
<dbReference type="PANTHER" id="PTHR28272">
    <property type="entry name" value="RIBONUCLEASES P/MRP PROTEIN SUBUNIT POP3"/>
    <property type="match status" value="1"/>
</dbReference>
<dbReference type="InterPro" id="IPR013241">
    <property type="entry name" value="RNase_P_Pop3"/>
</dbReference>
<feature type="compositionally biased region" description="Basic residues" evidence="1">
    <location>
        <begin position="76"/>
        <end position="88"/>
    </location>
</feature>
<feature type="compositionally biased region" description="Polar residues" evidence="1">
    <location>
        <begin position="90"/>
        <end position="100"/>
    </location>
</feature>
<dbReference type="GO" id="GO:0008033">
    <property type="term" value="P:tRNA processing"/>
    <property type="evidence" value="ECO:0007669"/>
    <property type="project" value="InterPro"/>
</dbReference>
<protein>
    <submittedName>
        <fullName evidence="2">Uncharacterized protein</fullName>
    </submittedName>
</protein>